<name>A0A4Y2AM59_ARAVE</name>
<gene>
    <name evidence="1" type="ORF">AVEN_245506_1</name>
    <name evidence="2" type="ORF">AVEN_60608_1</name>
</gene>
<dbReference type="Proteomes" id="UP000499080">
    <property type="component" value="Unassembled WGS sequence"/>
</dbReference>
<dbReference type="AlphaFoldDB" id="A0A4Y2AM59"/>
<dbReference type="EMBL" id="BGPR01156785">
    <property type="protein sequence ID" value="GBL80305.1"/>
    <property type="molecule type" value="Genomic_DNA"/>
</dbReference>
<evidence type="ECO:0000313" key="2">
    <source>
        <dbReference type="EMBL" id="GBL80305.1"/>
    </source>
</evidence>
<sequence length="105" mass="12233">MPKIVEVYQILDQIHYKGSVNLFVLYFLTYCCELSSKLETPVNQKGWNVRFTEKEYQRSHSGVWLTIAAPPMLDSFCERTTNHNTTPNCISNEKQPKRRHVGMPV</sequence>
<proteinExistence type="predicted"/>
<keyword evidence="3" id="KW-1185">Reference proteome</keyword>
<organism evidence="2 3">
    <name type="scientific">Araneus ventricosus</name>
    <name type="common">Orbweaver spider</name>
    <name type="synonym">Epeira ventricosa</name>
    <dbReference type="NCBI Taxonomy" id="182803"/>
    <lineage>
        <taxon>Eukaryota</taxon>
        <taxon>Metazoa</taxon>
        <taxon>Ecdysozoa</taxon>
        <taxon>Arthropoda</taxon>
        <taxon>Chelicerata</taxon>
        <taxon>Arachnida</taxon>
        <taxon>Araneae</taxon>
        <taxon>Araneomorphae</taxon>
        <taxon>Entelegynae</taxon>
        <taxon>Araneoidea</taxon>
        <taxon>Araneidae</taxon>
        <taxon>Araneus</taxon>
    </lineage>
</organism>
<accession>A0A4Y2AM59</accession>
<evidence type="ECO:0000313" key="1">
    <source>
        <dbReference type="EMBL" id="GBL80270.1"/>
    </source>
</evidence>
<reference evidence="2 3" key="1">
    <citation type="journal article" date="2019" name="Sci. Rep.">
        <title>Orb-weaving spider Araneus ventricosus genome elucidates the spidroin gene catalogue.</title>
        <authorList>
            <person name="Kono N."/>
            <person name="Nakamura H."/>
            <person name="Ohtoshi R."/>
            <person name="Moran D.A.P."/>
            <person name="Shinohara A."/>
            <person name="Yoshida Y."/>
            <person name="Fujiwara M."/>
            <person name="Mori M."/>
            <person name="Tomita M."/>
            <person name="Arakawa K."/>
        </authorList>
    </citation>
    <scope>NUCLEOTIDE SEQUENCE [LARGE SCALE GENOMIC DNA]</scope>
</reference>
<comment type="caution">
    <text evidence="2">The sequence shown here is derived from an EMBL/GenBank/DDBJ whole genome shotgun (WGS) entry which is preliminary data.</text>
</comment>
<dbReference type="EMBL" id="BGPR01156778">
    <property type="protein sequence ID" value="GBL80270.1"/>
    <property type="molecule type" value="Genomic_DNA"/>
</dbReference>
<evidence type="ECO:0000313" key="3">
    <source>
        <dbReference type="Proteomes" id="UP000499080"/>
    </source>
</evidence>
<protein>
    <submittedName>
        <fullName evidence="2">Uncharacterized protein</fullName>
    </submittedName>
</protein>